<proteinExistence type="predicted"/>
<name>K1PPA3_MAGGI</name>
<gene>
    <name evidence="1" type="ORF">CGI_10005634</name>
</gene>
<organism evidence="1">
    <name type="scientific">Magallana gigas</name>
    <name type="common">Pacific oyster</name>
    <name type="synonym">Crassostrea gigas</name>
    <dbReference type="NCBI Taxonomy" id="29159"/>
    <lineage>
        <taxon>Eukaryota</taxon>
        <taxon>Metazoa</taxon>
        <taxon>Spiralia</taxon>
        <taxon>Lophotrochozoa</taxon>
        <taxon>Mollusca</taxon>
        <taxon>Bivalvia</taxon>
        <taxon>Autobranchia</taxon>
        <taxon>Pteriomorphia</taxon>
        <taxon>Ostreida</taxon>
        <taxon>Ostreoidea</taxon>
        <taxon>Ostreidae</taxon>
        <taxon>Magallana</taxon>
    </lineage>
</organism>
<dbReference type="InParanoid" id="K1PPA3"/>
<protein>
    <submittedName>
        <fullName evidence="1">Uncharacterized protein</fullName>
    </submittedName>
</protein>
<sequence length="140" mass="16125">MKTLSSIILLVAAFELSVCKFIGADVDEDHGIVFDLSAKIDTLLTTVKKMEDQLKIKTNPDLLRDNVYHFQREKSLLLEIAQTQSLLFQEVQEQAQQQRKIFDEMLRQSEDGKNALEDFRSQLSKQTRVLKTLKKKPTAK</sequence>
<dbReference type="HOGENOM" id="CLU_1837031_0_0_1"/>
<evidence type="ECO:0000313" key="1">
    <source>
        <dbReference type="EMBL" id="EKC20674.1"/>
    </source>
</evidence>
<accession>K1PPA3</accession>
<dbReference type="EMBL" id="JH815815">
    <property type="protein sequence ID" value="EKC20674.1"/>
    <property type="molecule type" value="Genomic_DNA"/>
</dbReference>
<reference evidence="1" key="1">
    <citation type="journal article" date="2012" name="Nature">
        <title>The oyster genome reveals stress adaptation and complexity of shell formation.</title>
        <authorList>
            <person name="Zhang G."/>
            <person name="Fang X."/>
            <person name="Guo X."/>
            <person name="Li L."/>
            <person name="Luo R."/>
            <person name="Xu F."/>
            <person name="Yang P."/>
            <person name="Zhang L."/>
            <person name="Wang X."/>
            <person name="Qi H."/>
            <person name="Xiong Z."/>
            <person name="Que H."/>
            <person name="Xie Y."/>
            <person name="Holland P.W."/>
            <person name="Paps J."/>
            <person name="Zhu Y."/>
            <person name="Wu F."/>
            <person name="Chen Y."/>
            <person name="Wang J."/>
            <person name="Peng C."/>
            <person name="Meng J."/>
            <person name="Yang L."/>
            <person name="Liu J."/>
            <person name="Wen B."/>
            <person name="Zhang N."/>
            <person name="Huang Z."/>
            <person name="Zhu Q."/>
            <person name="Feng Y."/>
            <person name="Mount A."/>
            <person name="Hedgecock D."/>
            <person name="Xu Z."/>
            <person name="Liu Y."/>
            <person name="Domazet-Loso T."/>
            <person name="Du Y."/>
            <person name="Sun X."/>
            <person name="Zhang S."/>
            <person name="Liu B."/>
            <person name="Cheng P."/>
            <person name="Jiang X."/>
            <person name="Li J."/>
            <person name="Fan D."/>
            <person name="Wang W."/>
            <person name="Fu W."/>
            <person name="Wang T."/>
            <person name="Wang B."/>
            <person name="Zhang J."/>
            <person name="Peng Z."/>
            <person name="Li Y."/>
            <person name="Li N."/>
            <person name="Wang J."/>
            <person name="Chen M."/>
            <person name="He Y."/>
            <person name="Tan F."/>
            <person name="Song X."/>
            <person name="Zheng Q."/>
            <person name="Huang R."/>
            <person name="Yang H."/>
            <person name="Du X."/>
            <person name="Chen L."/>
            <person name="Yang M."/>
            <person name="Gaffney P.M."/>
            <person name="Wang S."/>
            <person name="Luo L."/>
            <person name="She Z."/>
            <person name="Ming Y."/>
            <person name="Huang W."/>
            <person name="Zhang S."/>
            <person name="Huang B."/>
            <person name="Zhang Y."/>
            <person name="Qu T."/>
            <person name="Ni P."/>
            <person name="Miao G."/>
            <person name="Wang J."/>
            <person name="Wang Q."/>
            <person name="Steinberg C.E."/>
            <person name="Wang H."/>
            <person name="Li N."/>
            <person name="Qian L."/>
            <person name="Zhang G."/>
            <person name="Li Y."/>
            <person name="Yang H."/>
            <person name="Liu X."/>
            <person name="Wang J."/>
            <person name="Yin Y."/>
            <person name="Wang J."/>
        </authorList>
    </citation>
    <scope>NUCLEOTIDE SEQUENCE [LARGE SCALE GENOMIC DNA]</scope>
    <source>
        <strain evidence="1">05x7-T-G4-1.051#20</strain>
    </source>
</reference>
<dbReference type="AlphaFoldDB" id="K1PPA3"/>